<comment type="similarity">
    <text evidence="1">Belongs to the protein-tyrosine phosphatase family.</text>
</comment>
<dbReference type="InterPro" id="IPR029021">
    <property type="entry name" value="Prot-tyrosine_phosphatase-like"/>
</dbReference>
<reference evidence="4" key="1">
    <citation type="journal article" date="2019" name="Int. J. Syst. Evol. Microbiol.">
        <title>The Global Catalogue of Microorganisms (GCM) 10K type strain sequencing project: providing services to taxonomists for standard genome sequencing and annotation.</title>
        <authorList>
            <consortium name="The Broad Institute Genomics Platform"/>
            <consortium name="The Broad Institute Genome Sequencing Center for Infectious Disease"/>
            <person name="Wu L."/>
            <person name="Ma J."/>
        </authorList>
    </citation>
    <scope>NUCLEOTIDE SEQUENCE [LARGE SCALE GENOMIC DNA]</scope>
    <source>
        <strain evidence="4">DT72</strain>
    </source>
</reference>
<dbReference type="EC" id="3.1.3.48" evidence="3"/>
<dbReference type="Gene3D" id="3.90.190.10">
    <property type="entry name" value="Protein tyrosine phosphatase superfamily"/>
    <property type="match status" value="1"/>
</dbReference>
<dbReference type="RefSeq" id="WP_378486980.1">
    <property type="nucleotide sequence ID" value="NZ_JBHUFB010000019.1"/>
</dbReference>
<evidence type="ECO:0000259" key="2">
    <source>
        <dbReference type="PROSITE" id="PS50056"/>
    </source>
</evidence>
<feature type="domain" description="Tyrosine specific protein phosphatases" evidence="2">
    <location>
        <begin position="125"/>
        <end position="171"/>
    </location>
</feature>
<evidence type="ECO:0000256" key="1">
    <source>
        <dbReference type="ARBA" id="ARBA00009580"/>
    </source>
</evidence>
<dbReference type="Proteomes" id="UP001597286">
    <property type="component" value="Unassembled WGS sequence"/>
</dbReference>
<dbReference type="PROSITE" id="PS00383">
    <property type="entry name" value="TYR_PHOSPHATASE_1"/>
    <property type="match status" value="1"/>
</dbReference>
<sequence length="254" mass="26786">MTSTLPPASATRRLPLAGTYNLRDVGGYAAGDRTTRWGRLFRSDALHAVDQPGRDALAELGLGLVVDLREDDERTTAPNALTGLGHREVQNPVYDGPVEYTISGRPGAAFDLASLYRNMIADNGETLTGAVRLIAAADTPALVHCTAGKDRTGLVVALTLSAVGVGARDVVADYALSETMLHGEWAEAMVASFRARVDLPDGFDIEGIVSASPAELMRTVLADLDAEHGGAANYLRGHGMSDAELTTLRTSLLS</sequence>
<dbReference type="GO" id="GO:0004725">
    <property type="term" value="F:protein tyrosine phosphatase activity"/>
    <property type="evidence" value="ECO:0007669"/>
    <property type="project" value="UniProtKB-EC"/>
</dbReference>
<dbReference type="SUPFAM" id="SSF52799">
    <property type="entry name" value="(Phosphotyrosine protein) phosphatases II"/>
    <property type="match status" value="1"/>
</dbReference>
<comment type="caution">
    <text evidence="3">The sequence shown here is derived from an EMBL/GenBank/DDBJ whole genome shotgun (WGS) entry which is preliminary data.</text>
</comment>
<dbReference type="PROSITE" id="PS50056">
    <property type="entry name" value="TYR_PHOSPHATASE_2"/>
    <property type="match status" value="1"/>
</dbReference>
<dbReference type="InterPro" id="IPR000387">
    <property type="entry name" value="Tyr_Pase_dom"/>
</dbReference>
<keyword evidence="4" id="KW-1185">Reference proteome</keyword>
<keyword evidence="3" id="KW-0378">Hydrolase</keyword>
<gene>
    <name evidence="3" type="ORF">ACFSJG_19965</name>
</gene>
<dbReference type="InterPro" id="IPR026893">
    <property type="entry name" value="Tyr/Ser_Pase_IphP-type"/>
</dbReference>
<dbReference type="PANTHER" id="PTHR31126">
    <property type="entry name" value="TYROSINE-PROTEIN PHOSPHATASE"/>
    <property type="match status" value="1"/>
</dbReference>
<evidence type="ECO:0000313" key="4">
    <source>
        <dbReference type="Proteomes" id="UP001597286"/>
    </source>
</evidence>
<dbReference type="PANTHER" id="PTHR31126:SF1">
    <property type="entry name" value="TYROSINE SPECIFIC PROTEIN PHOSPHATASES DOMAIN-CONTAINING PROTEIN"/>
    <property type="match status" value="1"/>
</dbReference>
<protein>
    <submittedName>
        <fullName evidence="3">Tyrosine-protein phosphatase</fullName>
        <ecNumber evidence="3">3.1.3.48</ecNumber>
    </submittedName>
</protein>
<evidence type="ECO:0000313" key="3">
    <source>
        <dbReference type="EMBL" id="MFD1814497.1"/>
    </source>
</evidence>
<dbReference type="EMBL" id="JBHUFB010000019">
    <property type="protein sequence ID" value="MFD1814497.1"/>
    <property type="molecule type" value="Genomic_DNA"/>
</dbReference>
<name>A0ABW4PA31_9NOCA</name>
<dbReference type="InterPro" id="IPR016130">
    <property type="entry name" value="Tyr_Pase_AS"/>
</dbReference>
<organism evidence="3 4">
    <name type="scientific">Rhodococcus gannanensis</name>
    <dbReference type="NCBI Taxonomy" id="1960308"/>
    <lineage>
        <taxon>Bacteria</taxon>
        <taxon>Bacillati</taxon>
        <taxon>Actinomycetota</taxon>
        <taxon>Actinomycetes</taxon>
        <taxon>Mycobacteriales</taxon>
        <taxon>Nocardiaceae</taxon>
        <taxon>Rhodococcus</taxon>
    </lineage>
</organism>
<accession>A0ABW4PA31</accession>
<proteinExistence type="inferred from homology"/>
<dbReference type="Pfam" id="PF13350">
    <property type="entry name" value="Y_phosphatase3"/>
    <property type="match status" value="1"/>
</dbReference>